<accession>A0ABT1FAD6</accession>
<feature type="signal peptide" evidence="1">
    <location>
        <begin position="1"/>
        <end position="30"/>
    </location>
</feature>
<protein>
    <submittedName>
        <fullName evidence="2">Uncharacterized protein</fullName>
    </submittedName>
</protein>
<keyword evidence="3" id="KW-1185">Reference proteome</keyword>
<name>A0ABT1FAD6_9GAMM</name>
<sequence length="123" mass="12938">MNSIRIIFPAALLFAVLGSLLVASSSACIAATRIPQRQFDLVNATYDSITALAIAPAGRDAFRDIALGRPLQGGTNAMTFDIPAGGCLRDLRVTFHGGRTRIFSRIDVCRSTGLRLTSGGGGK</sequence>
<evidence type="ECO:0000256" key="1">
    <source>
        <dbReference type="SAM" id="SignalP"/>
    </source>
</evidence>
<evidence type="ECO:0000313" key="3">
    <source>
        <dbReference type="Proteomes" id="UP001204615"/>
    </source>
</evidence>
<organism evidence="2 3">
    <name type="scientific">Dyella lutea</name>
    <dbReference type="NCBI Taxonomy" id="2950441"/>
    <lineage>
        <taxon>Bacteria</taxon>
        <taxon>Pseudomonadati</taxon>
        <taxon>Pseudomonadota</taxon>
        <taxon>Gammaproteobacteria</taxon>
        <taxon>Lysobacterales</taxon>
        <taxon>Rhodanobacteraceae</taxon>
        <taxon>Dyella</taxon>
    </lineage>
</organism>
<dbReference type="RefSeq" id="WP_253565010.1">
    <property type="nucleotide sequence ID" value="NZ_JAMZEK010000001.1"/>
</dbReference>
<dbReference type="PROSITE" id="PS51257">
    <property type="entry name" value="PROKAR_LIPOPROTEIN"/>
    <property type="match status" value="1"/>
</dbReference>
<proteinExistence type="predicted"/>
<dbReference type="Proteomes" id="UP001204615">
    <property type="component" value="Unassembled WGS sequence"/>
</dbReference>
<keyword evidence="1" id="KW-0732">Signal</keyword>
<evidence type="ECO:0000313" key="2">
    <source>
        <dbReference type="EMBL" id="MCP1373262.1"/>
    </source>
</evidence>
<reference evidence="2 3" key="1">
    <citation type="submission" date="2022-06" db="EMBL/GenBank/DDBJ databases">
        <title>Dyella sp. Sa strain:Sa Genome sequencing.</title>
        <authorList>
            <person name="Park S."/>
        </authorList>
    </citation>
    <scope>NUCLEOTIDE SEQUENCE [LARGE SCALE GENOMIC DNA]</scope>
    <source>
        <strain evidence="2 3">Sa</strain>
    </source>
</reference>
<comment type="caution">
    <text evidence="2">The sequence shown here is derived from an EMBL/GenBank/DDBJ whole genome shotgun (WGS) entry which is preliminary data.</text>
</comment>
<feature type="chain" id="PRO_5045602357" evidence="1">
    <location>
        <begin position="31"/>
        <end position="123"/>
    </location>
</feature>
<gene>
    <name evidence="2" type="ORF">NC595_04240</name>
</gene>
<dbReference type="EMBL" id="JAMZEK010000001">
    <property type="protein sequence ID" value="MCP1373262.1"/>
    <property type="molecule type" value="Genomic_DNA"/>
</dbReference>